<accession>A0AAU9NEM0</accession>
<proteinExistence type="predicted"/>
<evidence type="ECO:0000313" key="2">
    <source>
        <dbReference type="Proteomes" id="UP001157418"/>
    </source>
</evidence>
<dbReference type="Proteomes" id="UP001157418">
    <property type="component" value="Unassembled WGS sequence"/>
</dbReference>
<dbReference type="EMBL" id="CAKMRJ010004445">
    <property type="protein sequence ID" value="CAH1436284.1"/>
    <property type="molecule type" value="Genomic_DNA"/>
</dbReference>
<dbReference type="AlphaFoldDB" id="A0AAU9NEM0"/>
<gene>
    <name evidence="1" type="ORF">LVIROSA_LOCUS22663</name>
</gene>
<keyword evidence="2" id="KW-1185">Reference proteome</keyword>
<sequence length="93" mass="10912">MIDRTTTAISHLRYWEYWGSRTIKTEKLKMKPTPAELYVEMEDQASTMEMDVDDAEALDIFREGPLDTADHHRLTDSDFFNSFEDDFNDADIN</sequence>
<evidence type="ECO:0008006" key="3">
    <source>
        <dbReference type="Google" id="ProtNLM"/>
    </source>
</evidence>
<evidence type="ECO:0000313" key="1">
    <source>
        <dbReference type="EMBL" id="CAH1436284.1"/>
    </source>
</evidence>
<reference evidence="1 2" key="1">
    <citation type="submission" date="2022-01" db="EMBL/GenBank/DDBJ databases">
        <authorList>
            <person name="Xiong W."/>
            <person name="Schranz E."/>
        </authorList>
    </citation>
    <scope>NUCLEOTIDE SEQUENCE [LARGE SCALE GENOMIC DNA]</scope>
</reference>
<comment type="caution">
    <text evidence="1">The sequence shown here is derived from an EMBL/GenBank/DDBJ whole genome shotgun (WGS) entry which is preliminary data.</text>
</comment>
<organism evidence="1 2">
    <name type="scientific">Lactuca virosa</name>
    <dbReference type="NCBI Taxonomy" id="75947"/>
    <lineage>
        <taxon>Eukaryota</taxon>
        <taxon>Viridiplantae</taxon>
        <taxon>Streptophyta</taxon>
        <taxon>Embryophyta</taxon>
        <taxon>Tracheophyta</taxon>
        <taxon>Spermatophyta</taxon>
        <taxon>Magnoliopsida</taxon>
        <taxon>eudicotyledons</taxon>
        <taxon>Gunneridae</taxon>
        <taxon>Pentapetalae</taxon>
        <taxon>asterids</taxon>
        <taxon>campanulids</taxon>
        <taxon>Asterales</taxon>
        <taxon>Asteraceae</taxon>
        <taxon>Cichorioideae</taxon>
        <taxon>Cichorieae</taxon>
        <taxon>Lactucinae</taxon>
        <taxon>Lactuca</taxon>
    </lineage>
</organism>
<name>A0AAU9NEM0_9ASTR</name>
<protein>
    <recommendedName>
        <fullName evidence="3">Small acidic protein 1</fullName>
    </recommendedName>
</protein>